<protein>
    <submittedName>
        <fullName evidence="1">Uncharacterized protein</fullName>
    </submittedName>
</protein>
<accession>A0A7I7UKQ7</accession>
<evidence type="ECO:0000313" key="1">
    <source>
        <dbReference type="EMBL" id="BBY82012.1"/>
    </source>
</evidence>
<dbReference type="AlphaFoldDB" id="A0A7I7UKQ7"/>
<evidence type="ECO:0000313" key="2">
    <source>
        <dbReference type="Proteomes" id="UP000467252"/>
    </source>
</evidence>
<gene>
    <name evidence="1" type="ORF">MPUL_31700</name>
</gene>
<name>A0A7I7UKQ7_MYCPV</name>
<keyword evidence="2" id="KW-1185">Reference proteome</keyword>
<dbReference type="EMBL" id="AP022599">
    <property type="protein sequence ID" value="BBY82012.1"/>
    <property type="molecule type" value="Genomic_DNA"/>
</dbReference>
<dbReference type="RefSeq" id="WP_163901787.1">
    <property type="nucleotide sequence ID" value="NZ_AP022599.1"/>
</dbReference>
<dbReference type="Proteomes" id="UP000467252">
    <property type="component" value="Chromosome"/>
</dbReference>
<organism evidence="1 2">
    <name type="scientific">Mycolicibacterium pulveris</name>
    <name type="common">Mycobacterium pulveris</name>
    <dbReference type="NCBI Taxonomy" id="36813"/>
    <lineage>
        <taxon>Bacteria</taxon>
        <taxon>Bacillati</taxon>
        <taxon>Actinomycetota</taxon>
        <taxon>Actinomycetes</taxon>
        <taxon>Mycobacteriales</taxon>
        <taxon>Mycobacteriaceae</taxon>
        <taxon>Mycolicibacterium</taxon>
    </lineage>
</organism>
<sequence length="55" mass="6050">MSVKTGRVNVRGKTIPVGYQCPDCDNDVRIVPMGEGVSVLQVIHDDTCPWLGKHK</sequence>
<reference evidence="1 2" key="1">
    <citation type="journal article" date="2019" name="Emerg. Microbes Infect.">
        <title>Comprehensive subspecies identification of 175 nontuberculous mycobacteria species based on 7547 genomic profiles.</title>
        <authorList>
            <person name="Matsumoto Y."/>
            <person name="Kinjo T."/>
            <person name="Motooka D."/>
            <person name="Nabeya D."/>
            <person name="Jung N."/>
            <person name="Uechi K."/>
            <person name="Horii T."/>
            <person name="Iida T."/>
            <person name="Fujita J."/>
            <person name="Nakamura S."/>
        </authorList>
    </citation>
    <scope>NUCLEOTIDE SEQUENCE [LARGE SCALE GENOMIC DNA]</scope>
    <source>
        <strain evidence="1 2">JCM 6370</strain>
    </source>
</reference>
<proteinExistence type="predicted"/>